<organism evidence="4 5">
    <name type="scientific">Desulfosarcina widdelii</name>
    <dbReference type="NCBI Taxonomy" id="947919"/>
    <lineage>
        <taxon>Bacteria</taxon>
        <taxon>Pseudomonadati</taxon>
        <taxon>Thermodesulfobacteriota</taxon>
        <taxon>Desulfobacteria</taxon>
        <taxon>Desulfobacterales</taxon>
        <taxon>Desulfosarcinaceae</taxon>
        <taxon>Desulfosarcina</taxon>
    </lineage>
</organism>
<proteinExistence type="predicted"/>
<dbReference type="AlphaFoldDB" id="A0A5K7Z9P7"/>
<gene>
    <name evidence="4" type="ORF">DSCW_59930</name>
</gene>
<evidence type="ECO:0000313" key="4">
    <source>
        <dbReference type="EMBL" id="BBO78576.1"/>
    </source>
</evidence>
<dbReference type="InterPro" id="IPR050272">
    <property type="entry name" value="Isochorismatase-like_hydrls"/>
</dbReference>
<dbReference type="SUPFAM" id="SSF52499">
    <property type="entry name" value="Isochorismatase-like hydrolases"/>
    <property type="match status" value="1"/>
</dbReference>
<feature type="chain" id="PRO_5024373298" evidence="2">
    <location>
        <begin position="25"/>
        <end position="233"/>
    </location>
</feature>
<dbReference type="GO" id="GO:0016787">
    <property type="term" value="F:hydrolase activity"/>
    <property type="evidence" value="ECO:0007669"/>
    <property type="project" value="UniProtKB-KW"/>
</dbReference>
<evidence type="ECO:0000259" key="3">
    <source>
        <dbReference type="Pfam" id="PF00857"/>
    </source>
</evidence>
<name>A0A5K7Z9P7_9BACT</name>
<evidence type="ECO:0000313" key="5">
    <source>
        <dbReference type="Proteomes" id="UP000427769"/>
    </source>
</evidence>
<dbReference type="InterPro" id="IPR036380">
    <property type="entry name" value="Isochorismatase-like_sf"/>
</dbReference>
<feature type="signal peptide" evidence="2">
    <location>
        <begin position="1"/>
        <end position="24"/>
    </location>
</feature>
<evidence type="ECO:0000256" key="2">
    <source>
        <dbReference type="SAM" id="SignalP"/>
    </source>
</evidence>
<evidence type="ECO:0000256" key="1">
    <source>
        <dbReference type="ARBA" id="ARBA00022801"/>
    </source>
</evidence>
<protein>
    <submittedName>
        <fullName evidence="4">Isochorismatase</fullName>
    </submittedName>
</protein>
<dbReference type="KEGG" id="dwd:DSCW_59930"/>
<dbReference type="InterPro" id="IPR000868">
    <property type="entry name" value="Isochorismatase-like_dom"/>
</dbReference>
<dbReference type="Gene3D" id="3.40.50.850">
    <property type="entry name" value="Isochorismatase-like"/>
    <property type="match status" value="1"/>
</dbReference>
<dbReference type="RefSeq" id="WP_155307191.1">
    <property type="nucleotide sequence ID" value="NZ_AP021875.1"/>
</dbReference>
<accession>A0A5K7Z9P7</accession>
<dbReference type="OrthoDB" id="9791276at2"/>
<keyword evidence="1" id="KW-0378">Hydrolase</keyword>
<dbReference type="CDD" id="cd00431">
    <property type="entry name" value="cysteine_hydrolases"/>
    <property type="match status" value="1"/>
</dbReference>
<dbReference type="PANTHER" id="PTHR43540">
    <property type="entry name" value="PEROXYUREIDOACRYLATE/UREIDOACRYLATE AMIDOHYDROLASE-RELATED"/>
    <property type="match status" value="1"/>
</dbReference>
<reference evidence="4 5" key="1">
    <citation type="submission" date="2019-11" db="EMBL/GenBank/DDBJ databases">
        <title>Comparative genomics of hydrocarbon-degrading Desulfosarcina strains.</title>
        <authorList>
            <person name="Watanabe M."/>
            <person name="Kojima H."/>
            <person name="Fukui M."/>
        </authorList>
    </citation>
    <scope>NUCLEOTIDE SEQUENCE [LARGE SCALE GENOMIC DNA]</scope>
    <source>
        <strain evidence="4 5">PP31</strain>
    </source>
</reference>
<keyword evidence="5" id="KW-1185">Reference proteome</keyword>
<sequence length="233" mass="25331">MRRIAWLTCFVVVLAMAYVPSVMAKESAPLDLDTKNAALLILHYQNDIVHPKGKIASSYAQRISDAGNVTHTKAVLNACRQKGVPVIHVRFALRPGAPEVSQKPGPLFSAFTKAGVLVDGTWGAEIIDELKPIDGEPVVSHASKNGFWGTDLDIILHSMGVTDVMMAGIATARYVVLATTLAASDRQYYPIVLQDCCNDASDELHDWIIDNVLSYIAIISDSKEVVEKINTSK</sequence>
<dbReference type="Proteomes" id="UP000427769">
    <property type="component" value="Chromosome"/>
</dbReference>
<dbReference type="EMBL" id="AP021875">
    <property type="protein sequence ID" value="BBO78576.1"/>
    <property type="molecule type" value="Genomic_DNA"/>
</dbReference>
<dbReference type="Pfam" id="PF00857">
    <property type="entry name" value="Isochorismatase"/>
    <property type="match status" value="1"/>
</dbReference>
<keyword evidence="2" id="KW-0732">Signal</keyword>
<feature type="domain" description="Isochorismatase-like" evidence="3">
    <location>
        <begin position="37"/>
        <end position="223"/>
    </location>
</feature>